<dbReference type="EMBL" id="KZ454989">
    <property type="protein sequence ID" value="PKI84454.1"/>
    <property type="molecule type" value="Genomic_DNA"/>
</dbReference>
<keyword evidence="2" id="KW-0813">Transport</keyword>
<dbReference type="Proteomes" id="UP000232875">
    <property type="component" value="Unassembled WGS sequence"/>
</dbReference>
<evidence type="ECO:0000313" key="5">
    <source>
        <dbReference type="Proteomes" id="UP000232875"/>
    </source>
</evidence>
<dbReference type="InterPro" id="IPR042532">
    <property type="entry name" value="EXOC3/Sec6_C"/>
</dbReference>
<evidence type="ECO:0000256" key="1">
    <source>
        <dbReference type="ARBA" id="ARBA00009447"/>
    </source>
</evidence>
<name>A0A2N1JD42_9BASI</name>
<reference evidence="4 5" key="1">
    <citation type="submission" date="2017-10" db="EMBL/GenBank/DDBJ databases">
        <title>A novel species of cold-tolerant Malassezia isolated from bats.</title>
        <authorList>
            <person name="Lorch J.M."/>
            <person name="Palmer J.M."/>
            <person name="Vanderwolf K.J."/>
            <person name="Schmidt K.Z."/>
            <person name="Verant M.L."/>
            <person name="Weller T.J."/>
            <person name="Blehert D.S."/>
        </authorList>
    </citation>
    <scope>NUCLEOTIDE SEQUENCE [LARGE SCALE GENOMIC DNA]</scope>
    <source>
        <strain evidence="4 5">NWHC:44797-103</strain>
    </source>
</reference>
<dbReference type="STRING" id="2020962.A0A2N1JD42"/>
<evidence type="ECO:0000313" key="4">
    <source>
        <dbReference type="EMBL" id="PKI84454.1"/>
    </source>
</evidence>
<keyword evidence="3" id="KW-0268">Exocytosis</keyword>
<dbReference type="GO" id="GO:0000145">
    <property type="term" value="C:exocyst"/>
    <property type="evidence" value="ECO:0007669"/>
    <property type="project" value="InterPro"/>
</dbReference>
<dbReference type="OrthoDB" id="190098at2759"/>
<organism evidence="4 5">
    <name type="scientific">Malassezia vespertilionis</name>
    <dbReference type="NCBI Taxonomy" id="2020962"/>
    <lineage>
        <taxon>Eukaryota</taxon>
        <taxon>Fungi</taxon>
        <taxon>Dikarya</taxon>
        <taxon>Basidiomycota</taxon>
        <taxon>Ustilaginomycotina</taxon>
        <taxon>Malasseziomycetes</taxon>
        <taxon>Malasseziales</taxon>
        <taxon>Malasseziaceae</taxon>
        <taxon>Malassezia</taxon>
    </lineage>
</organism>
<dbReference type="Gene3D" id="1.10.357.70">
    <property type="entry name" value="Exocyst complex component Sec6, C-terminal domain"/>
    <property type="match status" value="1"/>
</dbReference>
<dbReference type="GO" id="GO:0000149">
    <property type="term" value="F:SNARE binding"/>
    <property type="evidence" value="ECO:0007669"/>
    <property type="project" value="TreeGrafter"/>
</dbReference>
<dbReference type="GeneID" id="80901270"/>
<dbReference type="PANTHER" id="PTHR21292">
    <property type="entry name" value="EXOCYST COMPLEX COMPONENT SEC6-RELATED"/>
    <property type="match status" value="1"/>
</dbReference>
<dbReference type="PANTHER" id="PTHR21292:SF1">
    <property type="entry name" value="EXOCYST COMPLEX COMPONENT 3"/>
    <property type="match status" value="1"/>
</dbReference>
<accession>A0A2N1JD42</accession>
<sequence length="806" mass="90516">MASWNAPSTPGLLAEYLKSPDDISKIAALRRKLSREHASLSAKLKSGAKDQLEATRDGLLQLQSTRREVAGIHEAFSQVESMFKEPTQADLSTGTKETRGAKSFRIISELSQLRRALGETSCMLAKFETMQYEIHALSQLVTQYQSDLLGSAPHLLLLHHNVAKWEQFRNETLHVAASSNAATQEQLVALLAPLDDLLGAFETYLMLLSAHVLDLVRHGQQSVVVCLLKIFERESREDEKTAAIKLAKRANIEGASRFPSIAAYAHTIKLYRLKFQETIYITTQRALQQCWDCAQEPSPLRMYEEVDWFYKDLDLVRDAVVPLFPSDYHVYKIYVETYHRALSDLLREKVSLSDSGANMLLELYHVAQEHQNRLMDTSKGIQESWIEPSLLGGREKTIMDDYLALLKRKVDEWSATLMHDEVTAFVSREKPPEEGQGGLYIMSGCVILFRMVNQQIDTAANAGDPTLLVRAIDHACTVMHNIQTRWIQIVQQEFKKQTEAKRPEEVNGGLVEYMIALANDQLSSADQTEALLHRVESIVAPQHMAHVREYLDNTLNGFLDISKHCIQLLVEIVLFDLRPAFRDLFTFPAWYVEGTTTSIAETIRDYTSDYAARLEPNLFDVLSDDLVTRLLTAYLIALRQSARLRMPNAAERFLQDANELHLLISSIRPADEAHNRVEVLHLIHAILSSSPSMVFLPYWSFAKVHGPNLAFFEALLRARDDMERPDVTSIMDSARRKVKQEGMTDVPESGPTIMSAVAQTQRHGLLGAGLLANWTSGAQGEGIAWGALAQSAQSYLGAAGWRGATS</sequence>
<dbReference type="RefSeq" id="XP_056062579.1">
    <property type="nucleotide sequence ID" value="XM_056206604.1"/>
</dbReference>
<evidence type="ECO:0000256" key="2">
    <source>
        <dbReference type="ARBA" id="ARBA00022448"/>
    </source>
</evidence>
<dbReference type="AlphaFoldDB" id="A0A2N1JD42"/>
<comment type="similarity">
    <text evidence="1">Belongs to the SEC6 family.</text>
</comment>
<proteinExistence type="inferred from homology"/>
<protein>
    <submittedName>
        <fullName evidence="4">Sec6p</fullName>
    </submittedName>
</protein>
<gene>
    <name evidence="4" type="primary">SEC6</name>
    <name evidence="4" type="ORF">MVES_001662</name>
</gene>
<dbReference type="Gene3D" id="1.10.357.50">
    <property type="match status" value="1"/>
</dbReference>
<evidence type="ECO:0000256" key="3">
    <source>
        <dbReference type="ARBA" id="ARBA00022483"/>
    </source>
</evidence>
<dbReference type="Pfam" id="PF06046">
    <property type="entry name" value="Sec6"/>
    <property type="match status" value="1"/>
</dbReference>
<dbReference type="GO" id="GO:0006887">
    <property type="term" value="P:exocytosis"/>
    <property type="evidence" value="ECO:0007669"/>
    <property type="project" value="UniProtKB-KW"/>
</dbReference>
<keyword evidence="5" id="KW-1185">Reference proteome</keyword>
<dbReference type="InterPro" id="IPR010326">
    <property type="entry name" value="EXOC3/Sec6"/>
</dbReference>
<dbReference type="GO" id="GO:0051601">
    <property type="term" value="P:exocyst localization"/>
    <property type="evidence" value="ECO:0007669"/>
    <property type="project" value="TreeGrafter"/>
</dbReference>